<dbReference type="Proteomes" id="UP001548590">
    <property type="component" value="Unassembled WGS sequence"/>
</dbReference>
<dbReference type="InterPro" id="IPR000086">
    <property type="entry name" value="NUDIX_hydrolase_dom"/>
</dbReference>
<dbReference type="InterPro" id="IPR015797">
    <property type="entry name" value="NUDIX_hydrolase-like_dom_sf"/>
</dbReference>
<dbReference type="RefSeq" id="WP_345928026.1">
    <property type="nucleotide sequence ID" value="NZ_JBDIVF010000005.1"/>
</dbReference>
<dbReference type="Gene3D" id="3.90.79.10">
    <property type="entry name" value="Nucleoside Triphosphate Pyrophosphohydrolase"/>
    <property type="match status" value="1"/>
</dbReference>
<sequence length="184" mass="20557">MRPWKVLSDTPVITDHWLGVSAVRTELPNGMVLDPYYVVHEKEWAHICAFDEAGRVVLVRQYRYPAMIASLELPGGIIDAGEDALEAAKRELLEETGYASDDWETVGTMFPNPARQANRLHLFIARNARRVAGQALDASEEIEVSVESVASVLARIVSGEFSHAMHVASFSRCLLRLERLRLEA</sequence>
<evidence type="ECO:0000256" key="7">
    <source>
        <dbReference type="ARBA" id="ARBA00032272"/>
    </source>
</evidence>
<keyword evidence="10" id="KW-1185">Reference proteome</keyword>
<protein>
    <recommendedName>
        <fullName evidence="4">GDP-mannose pyrophosphatase</fullName>
    </recommendedName>
    <alternativeName>
        <fullName evidence="6">GDP-mannose hydrolase</fullName>
    </alternativeName>
    <alternativeName>
        <fullName evidence="7">GDPMK</fullName>
    </alternativeName>
</protein>
<feature type="domain" description="Nudix hydrolase" evidence="8">
    <location>
        <begin position="40"/>
        <end position="169"/>
    </location>
</feature>
<reference evidence="9 10" key="1">
    <citation type="submission" date="2024-07" db="EMBL/GenBank/DDBJ databases">
        <title>Uliginosibacterium paludis KCTC:42655.</title>
        <authorList>
            <person name="Kim M.K."/>
        </authorList>
    </citation>
    <scope>NUCLEOTIDE SEQUENCE [LARGE SCALE GENOMIC DNA]</scope>
    <source>
        <strain evidence="9 10">KCTC 42655</strain>
    </source>
</reference>
<comment type="catalytic activity">
    <reaction evidence="1">
        <text>GDP-alpha-D-mannose + H2O = alpha-D-mannose 1-phosphate + GMP + 2 H(+)</text>
        <dbReference type="Rhea" id="RHEA:27978"/>
        <dbReference type="ChEBI" id="CHEBI:15377"/>
        <dbReference type="ChEBI" id="CHEBI:15378"/>
        <dbReference type="ChEBI" id="CHEBI:57527"/>
        <dbReference type="ChEBI" id="CHEBI:58115"/>
        <dbReference type="ChEBI" id="CHEBI:58409"/>
    </reaction>
</comment>
<dbReference type="EMBL" id="JBEWLZ010000017">
    <property type="protein sequence ID" value="MET1491904.1"/>
    <property type="molecule type" value="Genomic_DNA"/>
</dbReference>
<proteinExistence type="inferred from homology"/>
<evidence type="ECO:0000256" key="2">
    <source>
        <dbReference type="ARBA" id="ARBA00001946"/>
    </source>
</evidence>
<name>A0ABV2CVE9_9RHOO</name>
<dbReference type="GO" id="GO:0016787">
    <property type="term" value="F:hydrolase activity"/>
    <property type="evidence" value="ECO:0007669"/>
    <property type="project" value="UniProtKB-KW"/>
</dbReference>
<evidence type="ECO:0000256" key="1">
    <source>
        <dbReference type="ARBA" id="ARBA00000847"/>
    </source>
</evidence>
<dbReference type="Pfam" id="PF00293">
    <property type="entry name" value="NUDIX"/>
    <property type="match status" value="1"/>
</dbReference>
<dbReference type="PROSITE" id="PS00893">
    <property type="entry name" value="NUDIX_BOX"/>
    <property type="match status" value="1"/>
</dbReference>
<comment type="cofactor">
    <cofactor evidence="2">
        <name>Mg(2+)</name>
        <dbReference type="ChEBI" id="CHEBI:18420"/>
    </cofactor>
</comment>
<evidence type="ECO:0000256" key="3">
    <source>
        <dbReference type="ARBA" id="ARBA00007275"/>
    </source>
</evidence>
<gene>
    <name evidence="9" type="ORF">ABVT11_18840</name>
</gene>
<evidence type="ECO:0000313" key="10">
    <source>
        <dbReference type="Proteomes" id="UP001548590"/>
    </source>
</evidence>
<evidence type="ECO:0000256" key="5">
    <source>
        <dbReference type="ARBA" id="ARBA00022801"/>
    </source>
</evidence>
<evidence type="ECO:0000256" key="6">
    <source>
        <dbReference type="ARBA" id="ARBA00032162"/>
    </source>
</evidence>
<dbReference type="PROSITE" id="PS51462">
    <property type="entry name" value="NUDIX"/>
    <property type="match status" value="1"/>
</dbReference>
<evidence type="ECO:0000313" key="9">
    <source>
        <dbReference type="EMBL" id="MET1491904.1"/>
    </source>
</evidence>
<keyword evidence="5 9" id="KW-0378">Hydrolase</keyword>
<dbReference type="PANTHER" id="PTHR11839:SF18">
    <property type="entry name" value="NUDIX HYDROLASE DOMAIN-CONTAINING PROTEIN"/>
    <property type="match status" value="1"/>
</dbReference>
<organism evidence="9 10">
    <name type="scientific">Uliginosibacterium paludis</name>
    <dbReference type="NCBI Taxonomy" id="1615952"/>
    <lineage>
        <taxon>Bacteria</taxon>
        <taxon>Pseudomonadati</taxon>
        <taxon>Pseudomonadota</taxon>
        <taxon>Betaproteobacteria</taxon>
        <taxon>Rhodocyclales</taxon>
        <taxon>Zoogloeaceae</taxon>
        <taxon>Uliginosibacterium</taxon>
    </lineage>
</organism>
<dbReference type="SUPFAM" id="SSF55811">
    <property type="entry name" value="Nudix"/>
    <property type="match status" value="1"/>
</dbReference>
<dbReference type="PANTHER" id="PTHR11839">
    <property type="entry name" value="UDP/ADP-SUGAR PYROPHOSPHATASE"/>
    <property type="match status" value="1"/>
</dbReference>
<evidence type="ECO:0000259" key="8">
    <source>
        <dbReference type="PROSITE" id="PS51462"/>
    </source>
</evidence>
<dbReference type="CDD" id="cd03424">
    <property type="entry name" value="NUDIX_ADPRase_Nudt5_UGPPase_Nudt14"/>
    <property type="match status" value="1"/>
</dbReference>
<dbReference type="InterPro" id="IPR020084">
    <property type="entry name" value="NUDIX_hydrolase_CS"/>
</dbReference>
<accession>A0ABV2CVE9</accession>
<comment type="caution">
    <text evidence="9">The sequence shown here is derived from an EMBL/GenBank/DDBJ whole genome shotgun (WGS) entry which is preliminary data.</text>
</comment>
<evidence type="ECO:0000256" key="4">
    <source>
        <dbReference type="ARBA" id="ARBA00016377"/>
    </source>
</evidence>
<comment type="similarity">
    <text evidence="3">Belongs to the Nudix hydrolase family. NudK subfamily.</text>
</comment>